<evidence type="ECO:0000313" key="2">
    <source>
        <dbReference type="Proteomes" id="UP000321558"/>
    </source>
</evidence>
<gene>
    <name evidence="1" type="ORF">OSO01_07350</name>
</gene>
<accession>A0A511ZEX8</accession>
<dbReference type="EMBL" id="BJYM01000003">
    <property type="protein sequence ID" value="GEN85996.1"/>
    <property type="molecule type" value="Genomic_DNA"/>
</dbReference>
<name>A0A511ZEX8_9BACI</name>
<evidence type="ECO:0000313" key="1">
    <source>
        <dbReference type="EMBL" id="GEN85996.1"/>
    </source>
</evidence>
<dbReference type="AlphaFoldDB" id="A0A511ZEX8"/>
<proteinExistence type="predicted"/>
<dbReference type="Proteomes" id="UP000321558">
    <property type="component" value="Unassembled WGS sequence"/>
</dbReference>
<keyword evidence="2" id="KW-1185">Reference proteome</keyword>
<protein>
    <submittedName>
        <fullName evidence="1">Uncharacterized protein</fullName>
    </submittedName>
</protein>
<reference evidence="1 2" key="1">
    <citation type="submission" date="2019-07" db="EMBL/GenBank/DDBJ databases">
        <title>Whole genome shotgun sequence of Oceanobacillus sojae NBRC 105379.</title>
        <authorList>
            <person name="Hosoyama A."/>
            <person name="Uohara A."/>
            <person name="Ohji S."/>
            <person name="Ichikawa N."/>
        </authorList>
    </citation>
    <scope>NUCLEOTIDE SEQUENCE [LARGE SCALE GENOMIC DNA]</scope>
    <source>
        <strain evidence="1 2">NBRC 105379</strain>
    </source>
</reference>
<organism evidence="1 2">
    <name type="scientific">Oceanobacillus sojae</name>
    <dbReference type="NCBI Taxonomy" id="582851"/>
    <lineage>
        <taxon>Bacteria</taxon>
        <taxon>Bacillati</taxon>
        <taxon>Bacillota</taxon>
        <taxon>Bacilli</taxon>
        <taxon>Bacillales</taxon>
        <taxon>Bacillaceae</taxon>
        <taxon>Oceanobacillus</taxon>
    </lineage>
</organism>
<comment type="caution">
    <text evidence="1">The sequence shown here is derived from an EMBL/GenBank/DDBJ whole genome shotgun (WGS) entry which is preliminary data.</text>
</comment>
<sequence length="53" mass="6448">MAECLFNQYSFFFDRYFNRIYSYQRRKKGTNIAIYEGTDNDCSVDVDICIYYS</sequence>